<dbReference type="Proteomes" id="UP001169760">
    <property type="component" value="Unassembled WGS sequence"/>
</dbReference>
<name>A0AAW7X7Q5_9GAMM</name>
<gene>
    <name evidence="3" type="ORF">Q4521_13570</name>
</gene>
<comment type="caution">
    <text evidence="3">The sequence shown here is derived from an EMBL/GenBank/DDBJ whole genome shotgun (WGS) entry which is preliminary data.</text>
</comment>
<protein>
    <submittedName>
        <fullName evidence="3">Glycosyltransferase family 2 protein</fullName>
    </submittedName>
</protein>
<dbReference type="InterPro" id="IPR001173">
    <property type="entry name" value="Glyco_trans_2-like"/>
</dbReference>
<sequence length="280" mass="31716">MSKTLVFIPAYRCAKQIVRVLAQFTKEVQLHVDTVLVVDNQSPDDTLQCAIDTAKTTFTDCEFIAWRNADNYGLGGSHKAAFKYAIEHNFDHLIVLHGDDQADIRDALPLLREGAHKNVDCLLGARFAPGSQLKGYSLIRTLGNRVYNLLFSLTTLNRIYDLGSGLNIYSLKTFKQAYYHTFPDNLTFNYVMLLASYNKKQKVAYFPISWREEDQASNVRMFRQAFTVLYFLGSYFFLRAGFLKRDMRAKAFAQYTGDIVYQQNAAANVGTNANTTANAS</sequence>
<dbReference type="AlphaFoldDB" id="A0AAW7X7Q5"/>
<dbReference type="SUPFAM" id="SSF53448">
    <property type="entry name" value="Nucleotide-diphospho-sugar transferases"/>
    <property type="match status" value="1"/>
</dbReference>
<reference evidence="3" key="1">
    <citation type="submission" date="2023-07" db="EMBL/GenBank/DDBJ databases">
        <title>Genome content predicts the carbon catabolic preferences of heterotrophic bacteria.</title>
        <authorList>
            <person name="Gralka M."/>
        </authorList>
    </citation>
    <scope>NUCLEOTIDE SEQUENCE</scope>
    <source>
        <strain evidence="3">I3M17_2</strain>
    </source>
</reference>
<evidence type="ECO:0000256" key="1">
    <source>
        <dbReference type="SAM" id="Phobius"/>
    </source>
</evidence>
<dbReference type="Pfam" id="PF00535">
    <property type="entry name" value="Glycos_transf_2"/>
    <property type="match status" value="1"/>
</dbReference>
<dbReference type="PANTHER" id="PTHR48090">
    <property type="entry name" value="UNDECAPRENYL-PHOSPHATE 4-DEOXY-4-FORMAMIDO-L-ARABINOSE TRANSFERASE-RELATED"/>
    <property type="match status" value="1"/>
</dbReference>
<keyword evidence="1" id="KW-0812">Transmembrane</keyword>
<dbReference type="RefSeq" id="WP_303493156.1">
    <property type="nucleotide sequence ID" value="NZ_JAUOPB010000009.1"/>
</dbReference>
<evidence type="ECO:0000259" key="2">
    <source>
        <dbReference type="Pfam" id="PF00535"/>
    </source>
</evidence>
<dbReference type="InterPro" id="IPR029044">
    <property type="entry name" value="Nucleotide-diphossugar_trans"/>
</dbReference>
<dbReference type="PANTHER" id="PTHR48090:SF7">
    <property type="entry name" value="RFBJ PROTEIN"/>
    <property type="match status" value="1"/>
</dbReference>
<proteinExistence type="predicted"/>
<dbReference type="CDD" id="cd04179">
    <property type="entry name" value="DPM_DPG-synthase_like"/>
    <property type="match status" value="1"/>
</dbReference>
<dbReference type="Gene3D" id="3.90.550.10">
    <property type="entry name" value="Spore Coat Polysaccharide Biosynthesis Protein SpsA, Chain A"/>
    <property type="match status" value="1"/>
</dbReference>
<keyword evidence="1" id="KW-0472">Membrane</keyword>
<evidence type="ECO:0000313" key="3">
    <source>
        <dbReference type="EMBL" id="MDO6423504.1"/>
    </source>
</evidence>
<dbReference type="EMBL" id="JAUOPB010000009">
    <property type="protein sequence ID" value="MDO6423504.1"/>
    <property type="molecule type" value="Genomic_DNA"/>
</dbReference>
<keyword evidence="1" id="KW-1133">Transmembrane helix</keyword>
<dbReference type="InterPro" id="IPR050256">
    <property type="entry name" value="Glycosyltransferase_2"/>
</dbReference>
<accession>A0AAW7X7Q5</accession>
<evidence type="ECO:0000313" key="4">
    <source>
        <dbReference type="Proteomes" id="UP001169760"/>
    </source>
</evidence>
<organism evidence="3 4">
    <name type="scientific">Saccharophagus degradans</name>
    <dbReference type="NCBI Taxonomy" id="86304"/>
    <lineage>
        <taxon>Bacteria</taxon>
        <taxon>Pseudomonadati</taxon>
        <taxon>Pseudomonadota</taxon>
        <taxon>Gammaproteobacteria</taxon>
        <taxon>Cellvibrionales</taxon>
        <taxon>Cellvibrionaceae</taxon>
        <taxon>Saccharophagus</taxon>
    </lineage>
</organism>
<feature type="domain" description="Glycosyltransferase 2-like" evidence="2">
    <location>
        <begin position="6"/>
        <end position="158"/>
    </location>
</feature>
<feature type="transmembrane region" description="Helical" evidence="1">
    <location>
        <begin position="221"/>
        <end position="238"/>
    </location>
</feature>